<proteinExistence type="predicted"/>
<name>A0A7T0Q5M7_9EUKA</name>
<geneLocation type="mitochondrion" evidence="1"/>
<dbReference type="EMBL" id="MT843578">
    <property type="protein sequence ID" value="QPL15639.1"/>
    <property type="molecule type" value="Genomic_DNA"/>
</dbReference>
<reference evidence="1" key="1">
    <citation type="journal article" date="2021" name="Genome Biol.">
        <title>Evolutionary history of mitochondrial genomes in Discoba, including the extreme halophile Pleurostomum flabellatum (Heterolobosea).</title>
        <authorList>
            <person name="Ettahi K."/>
            <person name="Lhee D.H."/>
            <person name="Sung J.Y."/>
            <person name="Simpson A.G.B."/>
            <person name="Park J.S."/>
            <person name="Yoon H.S."/>
        </authorList>
    </citation>
    <scope>NUCLEOTIDE SEQUENCE</scope>
</reference>
<sequence length="46" mass="5550">MNGHHLSHKKVFYFFFNGSNNSNLFLFSTDLVHCYYDLEFFIDLNL</sequence>
<accession>A0A7T0Q5M7</accession>
<keyword evidence="1" id="KW-0496">Mitochondrion</keyword>
<evidence type="ECO:0000313" key="1">
    <source>
        <dbReference type="EMBL" id="QPL15639.1"/>
    </source>
</evidence>
<dbReference type="RefSeq" id="YP_010049306.1">
    <property type="nucleotide sequence ID" value="NC_054363.1"/>
</dbReference>
<dbReference type="AlphaFoldDB" id="A0A7T0Q5M7"/>
<organism evidence="1">
    <name type="scientific">Pleurostomum flabellatum</name>
    <dbReference type="NCBI Taxonomy" id="405751"/>
    <lineage>
        <taxon>Eukaryota</taxon>
        <taxon>Discoba</taxon>
        <taxon>Heterolobosea</taxon>
        <taxon>Tulamoebidae</taxon>
        <taxon>Pleurostomum</taxon>
    </lineage>
</organism>
<dbReference type="GeneID" id="63660961"/>
<protein>
    <submittedName>
        <fullName evidence="1">Uncharacterized protein</fullName>
    </submittedName>
</protein>
<gene>
    <name evidence="1" type="primary">orf109</name>
</gene>